<dbReference type="Proteomes" id="UP000003515">
    <property type="component" value="Unassembled WGS sequence"/>
</dbReference>
<dbReference type="InterPro" id="IPR023393">
    <property type="entry name" value="START-like_dom_sf"/>
</dbReference>
<evidence type="ECO:0000259" key="1">
    <source>
        <dbReference type="PROSITE" id="PS50848"/>
    </source>
</evidence>
<gene>
    <name evidence="2" type="ORF">VIA_002020</name>
    <name evidence="3" type="ORF">VIOR3934_05314</name>
</gene>
<dbReference type="GO" id="GO:0008289">
    <property type="term" value="F:lipid binding"/>
    <property type="evidence" value="ECO:0007669"/>
    <property type="project" value="InterPro"/>
</dbReference>
<dbReference type="EMBL" id="ACZV01000004">
    <property type="protein sequence ID" value="EEX94858.1"/>
    <property type="molecule type" value="Genomic_DNA"/>
</dbReference>
<dbReference type="InterPro" id="IPR051213">
    <property type="entry name" value="START_lipid_transfer"/>
</dbReference>
<dbReference type="CDD" id="cd08876">
    <property type="entry name" value="START_1"/>
    <property type="match status" value="1"/>
</dbReference>
<dbReference type="InterPro" id="IPR028347">
    <property type="entry name" value="START_dom_prot"/>
</dbReference>
<name>C9QF90_VIBOR</name>
<dbReference type="PROSITE" id="PS50848">
    <property type="entry name" value="START"/>
    <property type="match status" value="1"/>
</dbReference>
<dbReference type="OrthoDB" id="5734556at2"/>
<protein>
    <recommendedName>
        <fullName evidence="1">START domain-containing protein</fullName>
    </recommendedName>
</protein>
<sequence length="216" mass="24435">MTNLGKSALLIGLFVSLPIWAEAFTGWKFEGNNDGISIYSREHSDGLVEVRAQMFTPTSYGAFLTLLEDSENVPNWIDNVSHSRVLTQLSANENIVYTQFSAPWPALDRDMVTYSKYTIDDLGFILKIKDAPESALPEQDGYIRIRNVDATWTLQKLTNGTTLIEYTAFANPGGILPDWLINNLTKESAHNTFENLRQQLPQYQQFSHPNIRESSQ</sequence>
<evidence type="ECO:0000313" key="4">
    <source>
        <dbReference type="Proteomes" id="UP000002817"/>
    </source>
</evidence>
<dbReference type="GO" id="GO:0005737">
    <property type="term" value="C:cytoplasm"/>
    <property type="evidence" value="ECO:0007669"/>
    <property type="project" value="UniProtKB-ARBA"/>
</dbReference>
<organism evidence="3 4">
    <name type="scientific">Vibrio orientalis CIP 102891 = ATCC 33934</name>
    <dbReference type="NCBI Taxonomy" id="675816"/>
    <lineage>
        <taxon>Bacteria</taxon>
        <taxon>Pseudomonadati</taxon>
        <taxon>Pseudomonadota</taxon>
        <taxon>Gammaproteobacteria</taxon>
        <taxon>Vibrionales</taxon>
        <taxon>Vibrionaceae</taxon>
        <taxon>Vibrio</taxon>
        <taxon>Vibrio oreintalis group</taxon>
    </lineage>
</organism>
<evidence type="ECO:0000313" key="5">
    <source>
        <dbReference type="Proteomes" id="UP000003515"/>
    </source>
</evidence>
<reference evidence="3 4" key="3">
    <citation type="journal article" date="2012" name="Int. J. Syst. Evol. Microbiol.">
        <title>Vibrio caribbeanicus sp. nov., isolated from the marine sponge Scleritoderma cyanea.</title>
        <authorList>
            <person name="Hoffmann M."/>
            <person name="Monday S.R."/>
            <person name="Allard M.W."/>
            <person name="Strain E.A."/>
            <person name="Whittaker P."/>
            <person name="Naum M."/>
            <person name="McCarthy P.J."/>
            <person name="Lopez J.V."/>
            <person name="Fischer M."/>
            <person name="Brown E.W."/>
        </authorList>
    </citation>
    <scope>NUCLEOTIDE SEQUENCE [LARGE SCALE GENOMIC DNA]</scope>
    <source>
        <strain evidence="3">CIP 102891</strain>
        <strain evidence="4">CIP 102891 / ATCC 33934</strain>
    </source>
</reference>
<dbReference type="STRING" id="675816.VIA_002020"/>
<reference evidence="2 5" key="1">
    <citation type="submission" date="2009-10" db="EMBL/GenBank/DDBJ databases">
        <authorList>
            <consortium name="Los Alamos National Laboratory (LANL)"/>
            <consortium name="National Microbial Pathogen Data Resource (NMPDR)"/>
            <person name="Munk A.C."/>
            <person name="Chertkov O."/>
            <person name="Tapia R."/>
            <person name="Green L."/>
            <person name="Rogers Y."/>
            <person name="Detter J.C."/>
            <person name="Bruce D."/>
            <person name="Brettin T.S."/>
            <person name="Colwell R.R."/>
            <person name="Huq A."/>
            <person name="Grim C.J."/>
            <person name="Hasan N.A."/>
            <person name="Bartels D."/>
            <person name="Vonstein V."/>
        </authorList>
    </citation>
    <scope>NUCLEOTIDE SEQUENCE [LARGE SCALE GENOMIC DNA]</scope>
    <source>
        <strain evidence="2 5">CIP 102891</strain>
    </source>
</reference>
<dbReference type="Gene3D" id="3.30.530.20">
    <property type="match status" value="1"/>
</dbReference>
<reference evidence="3" key="2">
    <citation type="submission" date="2011-08" db="EMBL/GenBank/DDBJ databases">
        <authorList>
            <person name="Hoffman M."/>
            <person name="Strain E.A."/>
            <person name="Brown E."/>
            <person name="Allard M.W."/>
        </authorList>
    </citation>
    <scope>NUCLEOTIDE SEQUENCE</scope>
    <source>
        <strain evidence="3">CIP 102891</strain>
    </source>
</reference>
<accession>C9QF90</accession>
<dbReference type="RefSeq" id="WP_004412921.1">
    <property type="nucleotide sequence ID" value="NZ_ACZV01000004.1"/>
</dbReference>
<dbReference type="SUPFAM" id="SSF55961">
    <property type="entry name" value="Bet v1-like"/>
    <property type="match status" value="1"/>
</dbReference>
<evidence type="ECO:0000313" key="2">
    <source>
        <dbReference type="EMBL" id="EEX94858.1"/>
    </source>
</evidence>
<dbReference type="Pfam" id="PF01852">
    <property type="entry name" value="START"/>
    <property type="match status" value="1"/>
</dbReference>
<dbReference type="PATRIC" id="fig|675816.5.peg.628"/>
<keyword evidence="5" id="KW-1185">Reference proteome</keyword>
<proteinExistence type="predicted"/>
<dbReference type="PANTHER" id="PTHR19308:SF14">
    <property type="entry name" value="START DOMAIN-CONTAINING PROTEIN"/>
    <property type="match status" value="1"/>
</dbReference>
<dbReference type="InterPro" id="IPR002913">
    <property type="entry name" value="START_lipid-bd_dom"/>
</dbReference>
<dbReference type="AlphaFoldDB" id="C9QF90"/>
<dbReference type="PIRSF" id="PIRSF039033">
    <property type="entry name" value="START_dom"/>
    <property type="match status" value="1"/>
</dbReference>
<dbReference type="PANTHER" id="PTHR19308">
    <property type="entry name" value="PHOSPHATIDYLCHOLINE TRANSFER PROTEIN"/>
    <property type="match status" value="1"/>
</dbReference>
<dbReference type="EMBL" id="AFWH01000010">
    <property type="protein sequence ID" value="EGU53010.1"/>
    <property type="molecule type" value="Genomic_DNA"/>
</dbReference>
<comment type="caution">
    <text evidence="3">The sequence shown here is derived from an EMBL/GenBank/DDBJ whole genome shotgun (WGS) entry which is preliminary data.</text>
</comment>
<dbReference type="eggNOG" id="ENOG5032SB6">
    <property type="taxonomic scope" value="Bacteria"/>
</dbReference>
<feature type="domain" description="START" evidence="1">
    <location>
        <begin position="26"/>
        <end position="205"/>
    </location>
</feature>
<dbReference type="Proteomes" id="UP000002817">
    <property type="component" value="Unassembled WGS sequence"/>
</dbReference>
<evidence type="ECO:0000313" key="3">
    <source>
        <dbReference type="EMBL" id="EGU53010.1"/>
    </source>
</evidence>